<dbReference type="InterPro" id="IPR020483">
    <property type="entry name" value="Uncharacterised_YgbA"/>
</dbReference>
<dbReference type="NCBIfam" id="NF007714">
    <property type="entry name" value="PRK10410.1-2"/>
    <property type="match status" value="1"/>
</dbReference>
<gene>
    <name evidence="1" type="ORF">S01H1_05533</name>
</gene>
<proteinExistence type="predicted"/>
<dbReference type="AlphaFoldDB" id="X0SGH0"/>
<comment type="caution">
    <text evidence="1">The sequence shown here is derived from an EMBL/GenBank/DDBJ whole genome shotgun (WGS) entry which is preliminary data.</text>
</comment>
<sequence>MSTVDKDNRILAEFIKIYCSGRHKGAPKKQWVHGGNVEVDLGIEPPLLCDECSDLLCYSVTRRAYCPQDPKPTCKNCEIHCYADGYRSRIREVMRFSGKRLILHGRFDLIFHYLF</sequence>
<organism evidence="1">
    <name type="scientific">marine sediment metagenome</name>
    <dbReference type="NCBI Taxonomy" id="412755"/>
    <lineage>
        <taxon>unclassified sequences</taxon>
        <taxon>metagenomes</taxon>
        <taxon>ecological metagenomes</taxon>
    </lineage>
</organism>
<name>X0SGH0_9ZZZZ</name>
<accession>X0SGH0</accession>
<dbReference type="EMBL" id="BARS01002879">
    <property type="protein sequence ID" value="GAF74226.1"/>
    <property type="molecule type" value="Genomic_DNA"/>
</dbReference>
<evidence type="ECO:0000313" key="1">
    <source>
        <dbReference type="EMBL" id="GAF74226.1"/>
    </source>
</evidence>
<dbReference type="Pfam" id="PF11756">
    <property type="entry name" value="YgbA_NO"/>
    <property type="match status" value="1"/>
</dbReference>
<reference evidence="1" key="1">
    <citation type="journal article" date="2014" name="Front. Microbiol.">
        <title>High frequency of phylogenetically diverse reductive dehalogenase-homologous genes in deep subseafloor sedimentary metagenomes.</title>
        <authorList>
            <person name="Kawai M."/>
            <person name="Futagami T."/>
            <person name="Toyoda A."/>
            <person name="Takaki Y."/>
            <person name="Nishi S."/>
            <person name="Hori S."/>
            <person name="Arai W."/>
            <person name="Tsubouchi T."/>
            <person name="Morono Y."/>
            <person name="Uchiyama I."/>
            <person name="Ito T."/>
            <person name="Fujiyama A."/>
            <person name="Inagaki F."/>
            <person name="Takami H."/>
        </authorList>
    </citation>
    <scope>NUCLEOTIDE SEQUENCE</scope>
    <source>
        <strain evidence="1">Expedition CK06-06</strain>
    </source>
</reference>
<evidence type="ECO:0008006" key="2">
    <source>
        <dbReference type="Google" id="ProtNLM"/>
    </source>
</evidence>
<protein>
    <recommendedName>
        <fullName evidence="2">Nitrous oxide-stimulated promoter</fullName>
    </recommendedName>
</protein>